<comment type="caution">
    <text evidence="2">The sequence shown here is derived from an EMBL/GenBank/DDBJ whole genome shotgun (WGS) entry which is preliminary data.</text>
</comment>
<keyword evidence="1" id="KW-0732">Signal</keyword>
<feature type="chain" id="PRO_5032910327" description="DUF1579 domain-containing protein" evidence="1">
    <location>
        <begin position="22"/>
        <end position="199"/>
    </location>
</feature>
<evidence type="ECO:0000313" key="3">
    <source>
        <dbReference type="Proteomes" id="UP000550401"/>
    </source>
</evidence>
<accession>A0A839EYF7</accession>
<evidence type="ECO:0000313" key="2">
    <source>
        <dbReference type="EMBL" id="MBA8887663.1"/>
    </source>
</evidence>
<name>A0A839EYF7_9GAMM</name>
<dbReference type="Proteomes" id="UP000550401">
    <property type="component" value="Unassembled WGS sequence"/>
</dbReference>
<evidence type="ECO:0000256" key="1">
    <source>
        <dbReference type="SAM" id="SignalP"/>
    </source>
</evidence>
<dbReference type="EMBL" id="JACGXL010000002">
    <property type="protein sequence ID" value="MBA8887663.1"/>
    <property type="molecule type" value="Genomic_DNA"/>
</dbReference>
<feature type="signal peptide" evidence="1">
    <location>
        <begin position="1"/>
        <end position="21"/>
    </location>
</feature>
<evidence type="ECO:0008006" key="4">
    <source>
        <dbReference type="Google" id="ProtNLM"/>
    </source>
</evidence>
<proteinExistence type="predicted"/>
<gene>
    <name evidence="2" type="ORF">FHW12_001877</name>
</gene>
<dbReference type="AlphaFoldDB" id="A0A839EYF7"/>
<dbReference type="Pfam" id="PF07617">
    <property type="entry name" value="DUF1579"/>
    <property type="match status" value="1"/>
</dbReference>
<dbReference type="RefSeq" id="WP_182530711.1">
    <property type="nucleotide sequence ID" value="NZ_JACGXL010000002.1"/>
</dbReference>
<dbReference type="InterPro" id="IPR011473">
    <property type="entry name" value="DUF1579"/>
</dbReference>
<protein>
    <recommendedName>
        <fullName evidence="4">DUF1579 domain-containing protein</fullName>
    </recommendedName>
</protein>
<reference evidence="2 3" key="1">
    <citation type="submission" date="2020-07" db="EMBL/GenBank/DDBJ databases">
        <title>Genomic Encyclopedia of Type Strains, Phase IV (KMG-V): Genome sequencing to study the core and pangenomes of soil and plant-associated prokaryotes.</title>
        <authorList>
            <person name="Whitman W."/>
        </authorList>
    </citation>
    <scope>NUCLEOTIDE SEQUENCE [LARGE SCALE GENOMIC DNA]</scope>
    <source>
        <strain evidence="2 3">RH2WT43</strain>
    </source>
</reference>
<organism evidence="2 3">
    <name type="scientific">Dokdonella fugitiva</name>
    <dbReference type="NCBI Taxonomy" id="328517"/>
    <lineage>
        <taxon>Bacteria</taxon>
        <taxon>Pseudomonadati</taxon>
        <taxon>Pseudomonadota</taxon>
        <taxon>Gammaproteobacteria</taxon>
        <taxon>Lysobacterales</taxon>
        <taxon>Rhodanobacteraceae</taxon>
        <taxon>Dokdonella</taxon>
    </lineage>
</organism>
<keyword evidence="3" id="KW-1185">Reference proteome</keyword>
<sequence length="199" mass="22538">MKTKHFAMFAFAFAVVGPAGAEDAAQPKMSKEQQEMADAFERMGAVRAEHKQLEYFVGDWKTKNTMWMDPKAPPQESQGKSHSEATFGGRYIETKFDGDMMGQPFSGRGVMGYDNLGGKFFSTWYDSMSTGFWLSYGSYDKASNSYTYHGSMDDPMAPKTKVAVRAVVHIVDPTHYTFEWYETHKGKEGKTMQIEYSKQ</sequence>